<comment type="caution">
    <text evidence="1">The sequence shown here is derived from an EMBL/GenBank/DDBJ whole genome shotgun (WGS) entry which is preliminary data.</text>
</comment>
<gene>
    <name evidence="1" type="ORF">QR680_007485</name>
</gene>
<evidence type="ECO:0000313" key="1">
    <source>
        <dbReference type="EMBL" id="KAK0422283.1"/>
    </source>
</evidence>
<evidence type="ECO:0000313" key="2">
    <source>
        <dbReference type="Proteomes" id="UP001175271"/>
    </source>
</evidence>
<dbReference type="Proteomes" id="UP001175271">
    <property type="component" value="Unassembled WGS sequence"/>
</dbReference>
<protein>
    <submittedName>
        <fullName evidence="1">Uncharacterized protein</fullName>
    </submittedName>
</protein>
<dbReference type="EMBL" id="JAUCMV010000001">
    <property type="protein sequence ID" value="KAK0422283.1"/>
    <property type="molecule type" value="Genomic_DNA"/>
</dbReference>
<reference evidence="1" key="1">
    <citation type="submission" date="2023-06" db="EMBL/GenBank/DDBJ databases">
        <title>Genomic analysis of the entomopathogenic nematode Steinernema hermaphroditum.</title>
        <authorList>
            <person name="Schwarz E.M."/>
            <person name="Heppert J.K."/>
            <person name="Baniya A."/>
            <person name="Schwartz H.T."/>
            <person name="Tan C.-H."/>
            <person name="Antoshechkin I."/>
            <person name="Sternberg P.W."/>
            <person name="Goodrich-Blair H."/>
            <person name="Dillman A.R."/>
        </authorList>
    </citation>
    <scope>NUCLEOTIDE SEQUENCE</scope>
    <source>
        <strain evidence="1">PS9179</strain>
        <tissue evidence="1">Whole animal</tissue>
    </source>
</reference>
<accession>A0AA39M674</accession>
<sequence>MRFGTRRCDGGVSSEAVLCCLISAQYLLLSTHIKQHKECVTMAHLLALTNQRNDERISPEEETACKVSMSRPQRATIITATVGEGAPGNKAHHKEDFNLYLTPDDLCLHAEVRKIGRSEVPERWTIIHNKYRYVRAARHAVGAK</sequence>
<keyword evidence="2" id="KW-1185">Reference proteome</keyword>
<dbReference type="AlphaFoldDB" id="A0AA39M674"/>
<organism evidence="1 2">
    <name type="scientific">Steinernema hermaphroditum</name>
    <dbReference type="NCBI Taxonomy" id="289476"/>
    <lineage>
        <taxon>Eukaryota</taxon>
        <taxon>Metazoa</taxon>
        <taxon>Ecdysozoa</taxon>
        <taxon>Nematoda</taxon>
        <taxon>Chromadorea</taxon>
        <taxon>Rhabditida</taxon>
        <taxon>Tylenchina</taxon>
        <taxon>Panagrolaimomorpha</taxon>
        <taxon>Strongyloidoidea</taxon>
        <taxon>Steinernematidae</taxon>
        <taxon>Steinernema</taxon>
    </lineage>
</organism>
<proteinExistence type="predicted"/>
<name>A0AA39M674_9BILA</name>